<evidence type="ECO:0000256" key="2">
    <source>
        <dbReference type="ARBA" id="ARBA00022729"/>
    </source>
</evidence>
<feature type="compositionally biased region" description="Polar residues" evidence="3">
    <location>
        <begin position="408"/>
        <end position="417"/>
    </location>
</feature>
<evidence type="ECO:0000256" key="3">
    <source>
        <dbReference type="SAM" id="MobiDB-lite"/>
    </source>
</evidence>
<feature type="compositionally biased region" description="Basic and acidic residues" evidence="3">
    <location>
        <begin position="418"/>
        <end position="429"/>
    </location>
</feature>
<dbReference type="PROSITE" id="PS51352">
    <property type="entry name" value="THIOREDOXIN_2"/>
    <property type="match status" value="3"/>
</dbReference>
<dbReference type="GO" id="GO:0005783">
    <property type="term" value="C:endoplasmic reticulum"/>
    <property type="evidence" value="ECO:0007669"/>
    <property type="project" value="TreeGrafter"/>
</dbReference>
<accession>A0A6P8ID50</accession>
<name>A0A6P8ID50_ACTTE</name>
<dbReference type="InterPro" id="IPR051063">
    <property type="entry name" value="PDI"/>
</dbReference>
<dbReference type="OrthoDB" id="427280at2759"/>
<dbReference type="CDD" id="cd02961">
    <property type="entry name" value="PDI_a_family"/>
    <property type="match status" value="3"/>
</dbReference>
<dbReference type="GeneID" id="116299416"/>
<dbReference type="Proteomes" id="UP000515163">
    <property type="component" value="Unplaced"/>
</dbReference>
<feature type="region of interest" description="Disordered" evidence="3">
    <location>
        <begin position="408"/>
        <end position="483"/>
    </location>
</feature>
<dbReference type="Gene3D" id="3.40.30.10">
    <property type="entry name" value="Glutaredoxin"/>
    <property type="match status" value="3"/>
</dbReference>
<dbReference type="GO" id="GO:0006457">
    <property type="term" value="P:protein folding"/>
    <property type="evidence" value="ECO:0007669"/>
    <property type="project" value="TreeGrafter"/>
</dbReference>
<dbReference type="KEGG" id="aten:116299416"/>
<dbReference type="InterPro" id="IPR036249">
    <property type="entry name" value="Thioredoxin-like_sf"/>
</dbReference>
<dbReference type="PANTHER" id="PTHR45672">
    <property type="entry name" value="PROTEIN DISULFIDE-ISOMERASE C17H9.14C-RELATED"/>
    <property type="match status" value="1"/>
</dbReference>
<feature type="compositionally biased region" description="Basic and acidic residues" evidence="3">
    <location>
        <begin position="436"/>
        <end position="472"/>
    </location>
</feature>
<evidence type="ECO:0000313" key="7">
    <source>
        <dbReference type="RefSeq" id="XP_031563932.1"/>
    </source>
</evidence>
<gene>
    <name evidence="7" type="primary">LOC116299416</name>
</gene>
<evidence type="ECO:0000256" key="4">
    <source>
        <dbReference type="SAM" id="SignalP"/>
    </source>
</evidence>
<dbReference type="GO" id="GO:0003756">
    <property type="term" value="F:protein disulfide isomerase activity"/>
    <property type="evidence" value="ECO:0007669"/>
    <property type="project" value="TreeGrafter"/>
</dbReference>
<sequence>MNGLVSLAGLLMFIFKISTAQVLELNDGNFLETVTGHPLLLVEFYSPKCPFCQKLAPVYEQAAKKLHDIQPSLQVAKVDCTNDACNVTCTKSNVRYVPWIIMFKNGAQSSVFGDRKRDEDTIVKFVTDVVSNTTEKQQDVIVPKIPPINACDEHPPPSAEVPTTIPAGLPVTELTDATFADFIKSSPYVIVDYYAPWCSDCQRLSPLYDEAALQLQKTNPKIKFAKVDCNRGNVPTFSICAASKLKFFPWVVLFHNGEPVQHYDQENIPNTATIYNFIKSGTQANDVGSVVQQLDDSSFDSMISTHPYVMVDFYAPWCFYCKKMAPIYDELATELKDPYPSLRLVKVDCTVTNPKTKTTCTKNDIAFLPTLKLFQNGKFLKEYEGDKTNKGTISSFVTDVVGVEQSAKRTTMNSTKTNNDKTKQLEKKDKKSKKELKKDNADEEGSLDKVVEKEDNEKKLSKENKNKKENVSKKSRKEKSRVDRAAQILKKVFKQFKIDKLTKTKKHRKYEDDDEEEDSDSNRNSWQQVVRDIHQVAKDIHKMTREFTRAVSNKQPGVDRLVKAFNHLVKSKDEDEDEY</sequence>
<dbReference type="RefSeq" id="XP_031563932.1">
    <property type="nucleotide sequence ID" value="XM_031708072.1"/>
</dbReference>
<proteinExistence type="inferred from homology"/>
<protein>
    <submittedName>
        <fullName evidence="7">Thioredoxin domain-containing protein 5 homolog</fullName>
    </submittedName>
</protein>
<evidence type="ECO:0000256" key="1">
    <source>
        <dbReference type="ARBA" id="ARBA00006347"/>
    </source>
</evidence>
<dbReference type="InterPro" id="IPR013766">
    <property type="entry name" value="Thioredoxin_domain"/>
</dbReference>
<dbReference type="PANTHER" id="PTHR45672:SF3">
    <property type="entry name" value="THIOREDOXIN DOMAIN-CONTAINING PROTEIN 5"/>
    <property type="match status" value="1"/>
</dbReference>
<dbReference type="AlphaFoldDB" id="A0A6P8ID50"/>
<feature type="signal peptide" evidence="4">
    <location>
        <begin position="1"/>
        <end position="20"/>
    </location>
</feature>
<comment type="similarity">
    <text evidence="1">Belongs to the protein disulfide isomerase family.</text>
</comment>
<dbReference type="Pfam" id="PF00085">
    <property type="entry name" value="Thioredoxin"/>
    <property type="match status" value="3"/>
</dbReference>
<feature type="region of interest" description="Disordered" evidence="3">
    <location>
        <begin position="503"/>
        <end position="526"/>
    </location>
</feature>
<reference evidence="7" key="1">
    <citation type="submission" date="2025-08" db="UniProtKB">
        <authorList>
            <consortium name="RefSeq"/>
        </authorList>
    </citation>
    <scope>IDENTIFICATION</scope>
    <source>
        <tissue evidence="7">Tentacle</tissue>
    </source>
</reference>
<evidence type="ECO:0000259" key="5">
    <source>
        <dbReference type="PROSITE" id="PS51352"/>
    </source>
</evidence>
<dbReference type="InParanoid" id="A0A6P8ID50"/>
<keyword evidence="2 4" id="KW-0732">Signal</keyword>
<feature type="domain" description="Thioredoxin" evidence="5">
    <location>
        <begin position="12"/>
        <end position="131"/>
    </location>
</feature>
<feature type="domain" description="Thioredoxin" evidence="5">
    <location>
        <begin position="278"/>
        <end position="402"/>
    </location>
</feature>
<keyword evidence="6" id="KW-1185">Reference proteome</keyword>
<feature type="domain" description="Thioredoxin" evidence="5">
    <location>
        <begin position="150"/>
        <end position="274"/>
    </location>
</feature>
<dbReference type="SUPFAM" id="SSF52833">
    <property type="entry name" value="Thioredoxin-like"/>
    <property type="match status" value="3"/>
</dbReference>
<evidence type="ECO:0000313" key="6">
    <source>
        <dbReference type="Proteomes" id="UP000515163"/>
    </source>
</evidence>
<organism evidence="6 7">
    <name type="scientific">Actinia tenebrosa</name>
    <name type="common">Australian red waratah sea anemone</name>
    <dbReference type="NCBI Taxonomy" id="6105"/>
    <lineage>
        <taxon>Eukaryota</taxon>
        <taxon>Metazoa</taxon>
        <taxon>Cnidaria</taxon>
        <taxon>Anthozoa</taxon>
        <taxon>Hexacorallia</taxon>
        <taxon>Actiniaria</taxon>
        <taxon>Actiniidae</taxon>
        <taxon>Actinia</taxon>
    </lineage>
</organism>
<feature type="chain" id="PRO_5028100531" evidence="4">
    <location>
        <begin position="21"/>
        <end position="579"/>
    </location>
</feature>